<dbReference type="RefSeq" id="WP_272746986.1">
    <property type="nucleotide sequence ID" value="NZ_JAQQKX010000002.1"/>
</dbReference>
<organism evidence="1 2">
    <name type="scientific">Asticcacaulis aquaticus</name>
    <dbReference type="NCBI Taxonomy" id="2984212"/>
    <lineage>
        <taxon>Bacteria</taxon>
        <taxon>Pseudomonadati</taxon>
        <taxon>Pseudomonadota</taxon>
        <taxon>Alphaproteobacteria</taxon>
        <taxon>Caulobacterales</taxon>
        <taxon>Caulobacteraceae</taxon>
        <taxon>Asticcacaulis</taxon>
    </lineage>
</organism>
<dbReference type="Proteomes" id="UP001214854">
    <property type="component" value="Unassembled WGS sequence"/>
</dbReference>
<accession>A0ABT5HQZ9</accession>
<comment type="caution">
    <text evidence="1">The sequence shown here is derived from an EMBL/GenBank/DDBJ whole genome shotgun (WGS) entry which is preliminary data.</text>
</comment>
<sequence length="268" mass="30139">MHTPYDGSQPLFRIGLSPLRDTPWLERDERLPIYLAEKARLFKDTRDAVWGAEPGSEAAQTEAYDLIRATLGLSADTPNEPPLLAAARVVAEDLALLQKSPEGWRLMAGAICFPSSWSITEKLGKVLHEVHTPVPDFSEGTRNAAVIERIFDNLRPDEPVIRWNWSLYGNDTLHHPHVSPPQRFGDGPDADTVFIRVERQTLHKLPDTGAVLFTIGIHLTPLEALDAHPDRDAIAQSLITQIEALIDTQLDYKGLTWERERLLRRLRG</sequence>
<protein>
    <submittedName>
        <fullName evidence="1">DUF3445 domain-containing protein</fullName>
    </submittedName>
</protein>
<evidence type="ECO:0000313" key="1">
    <source>
        <dbReference type="EMBL" id="MDC7682500.1"/>
    </source>
</evidence>
<dbReference type="EMBL" id="JAQQKX010000002">
    <property type="protein sequence ID" value="MDC7682500.1"/>
    <property type="molecule type" value="Genomic_DNA"/>
</dbReference>
<keyword evidence="2" id="KW-1185">Reference proteome</keyword>
<name>A0ABT5HQZ9_9CAUL</name>
<dbReference type="Pfam" id="PF11927">
    <property type="entry name" value="HODM_asu-like"/>
    <property type="match status" value="1"/>
</dbReference>
<proteinExistence type="predicted"/>
<reference evidence="1 2" key="1">
    <citation type="submission" date="2023-01" db="EMBL/GenBank/DDBJ databases">
        <title>Novel species of the genus Asticcacaulis isolated from rivers.</title>
        <authorList>
            <person name="Lu H."/>
        </authorList>
    </citation>
    <scope>NUCLEOTIDE SEQUENCE [LARGE SCALE GENOMIC DNA]</scope>
    <source>
        <strain evidence="1 2">BYS171W</strain>
    </source>
</reference>
<dbReference type="InterPro" id="IPR021848">
    <property type="entry name" value="HODM_asu-like"/>
</dbReference>
<gene>
    <name evidence="1" type="ORF">PQU92_04385</name>
</gene>
<evidence type="ECO:0000313" key="2">
    <source>
        <dbReference type="Proteomes" id="UP001214854"/>
    </source>
</evidence>